<sequence length="344" mass="38328">MWTSTEVELHDLGQSRFGIGVRAGVSWSGLGLSFQTGIGNRFSGPLRLRVEFLDGRISESILVSGMGVGVKFRGQGWVLGLMLSFEVKVRVGFWDECPDPVLRWESGLGLGMRVRLDFETAGCGWILRLGSGSLVGFWDRSRGRLCDLVKFQGQGWGWGWVSELWLGSRSGFVTRRVSESWSGVGTKDPDTVSRTLTGAIRAVQKKARDCFADPIDRISADEFVKVLVVDGCFLIELFHKNADEKLQKDDDPIFTVSCMPELLGNKHILDLLRNSLVLPTSIKEKKSMDREQTMPSAARLKEAGIRFNKGIESPISILDIEFERTNGVLKFPPLAIHEETESLF</sequence>
<reference evidence="1" key="1">
    <citation type="submission" date="2023-07" db="EMBL/GenBank/DDBJ databases">
        <title>draft genome sequence of fig (Ficus carica).</title>
        <authorList>
            <person name="Takahashi T."/>
            <person name="Nishimura K."/>
        </authorList>
    </citation>
    <scope>NUCLEOTIDE SEQUENCE</scope>
</reference>
<keyword evidence="2" id="KW-1185">Reference proteome</keyword>
<dbReference type="PANTHER" id="PTHR31170">
    <property type="entry name" value="BNAC04G53230D PROTEIN"/>
    <property type="match status" value="1"/>
</dbReference>
<dbReference type="Proteomes" id="UP001187192">
    <property type="component" value="Unassembled WGS sequence"/>
</dbReference>
<dbReference type="PANTHER" id="PTHR31170:SF17">
    <property type="match status" value="1"/>
</dbReference>
<name>A0AA88IY18_FICCA</name>
<evidence type="ECO:0000313" key="1">
    <source>
        <dbReference type="EMBL" id="GMN57186.1"/>
    </source>
</evidence>
<organism evidence="1 2">
    <name type="scientific">Ficus carica</name>
    <name type="common">Common fig</name>
    <dbReference type="NCBI Taxonomy" id="3494"/>
    <lineage>
        <taxon>Eukaryota</taxon>
        <taxon>Viridiplantae</taxon>
        <taxon>Streptophyta</taxon>
        <taxon>Embryophyta</taxon>
        <taxon>Tracheophyta</taxon>
        <taxon>Spermatophyta</taxon>
        <taxon>Magnoliopsida</taxon>
        <taxon>eudicotyledons</taxon>
        <taxon>Gunneridae</taxon>
        <taxon>Pentapetalae</taxon>
        <taxon>rosids</taxon>
        <taxon>fabids</taxon>
        <taxon>Rosales</taxon>
        <taxon>Moraceae</taxon>
        <taxon>Ficeae</taxon>
        <taxon>Ficus</taxon>
    </lineage>
</organism>
<accession>A0AA88IY18</accession>
<protein>
    <submittedName>
        <fullName evidence="1">Uncharacterized protein</fullName>
    </submittedName>
</protein>
<proteinExistence type="predicted"/>
<dbReference type="Pfam" id="PF03140">
    <property type="entry name" value="DUF247"/>
    <property type="match status" value="2"/>
</dbReference>
<comment type="caution">
    <text evidence="1">The sequence shown here is derived from an EMBL/GenBank/DDBJ whole genome shotgun (WGS) entry which is preliminary data.</text>
</comment>
<dbReference type="AlphaFoldDB" id="A0AA88IY18"/>
<dbReference type="EMBL" id="BTGU01000069">
    <property type="protein sequence ID" value="GMN57186.1"/>
    <property type="molecule type" value="Genomic_DNA"/>
</dbReference>
<evidence type="ECO:0000313" key="2">
    <source>
        <dbReference type="Proteomes" id="UP001187192"/>
    </source>
</evidence>
<dbReference type="InterPro" id="IPR004158">
    <property type="entry name" value="DUF247_pln"/>
</dbReference>
<gene>
    <name evidence="1" type="ORF">TIFTF001_026298</name>
</gene>